<evidence type="ECO:0000313" key="1">
    <source>
        <dbReference type="EMBL" id="PCF54313.1"/>
    </source>
</evidence>
<protein>
    <submittedName>
        <fullName evidence="1">Uncharacterized protein</fullName>
    </submittedName>
</protein>
<reference evidence="1 2" key="1">
    <citation type="journal article" date="2017" name="PLoS ONE">
        <title>Development of a real-time PCR for detection of Staphylococcus pseudintermedius using a novel automated comparison of whole-genome sequences.</title>
        <authorList>
            <person name="Verstappen K.M."/>
            <person name="Huijbregts L."/>
            <person name="Spaninks M."/>
            <person name="Wagenaar J.A."/>
            <person name="Fluit A.C."/>
            <person name="Duim B."/>
        </authorList>
    </citation>
    <scope>NUCLEOTIDE SEQUENCE [LARGE SCALE GENOMIC DNA]</scope>
    <source>
        <strain evidence="1 2">215070706401-1</strain>
    </source>
</reference>
<feature type="non-terminal residue" evidence="1">
    <location>
        <position position="1"/>
    </location>
</feature>
<gene>
    <name evidence="1" type="ORF">B5C08_09995</name>
</gene>
<dbReference type="AlphaFoldDB" id="A0A2A4GVP1"/>
<proteinExistence type="predicted"/>
<accession>A0A2A4GVP1</accession>
<name>A0A2A4GVP1_9STAP</name>
<dbReference type="EMBL" id="MWUU01000014">
    <property type="protein sequence ID" value="PCF54313.1"/>
    <property type="molecule type" value="Genomic_DNA"/>
</dbReference>
<sequence>TTLTKPYNHIHHNTLFKKVKIGRSSSVMSFLINTPLTNRRKGSGLFLILPGVKKGGYLGESLFS</sequence>
<comment type="caution">
    <text evidence="1">The sequence shown here is derived from an EMBL/GenBank/DDBJ whole genome shotgun (WGS) entry which is preliminary data.</text>
</comment>
<dbReference type="Proteomes" id="UP000218335">
    <property type="component" value="Unassembled WGS sequence"/>
</dbReference>
<evidence type="ECO:0000313" key="2">
    <source>
        <dbReference type="Proteomes" id="UP000218335"/>
    </source>
</evidence>
<organism evidence="1 2">
    <name type="scientific">Staphylococcus delphini</name>
    <dbReference type="NCBI Taxonomy" id="53344"/>
    <lineage>
        <taxon>Bacteria</taxon>
        <taxon>Bacillati</taxon>
        <taxon>Bacillota</taxon>
        <taxon>Bacilli</taxon>
        <taxon>Bacillales</taxon>
        <taxon>Staphylococcaceae</taxon>
        <taxon>Staphylococcus</taxon>
        <taxon>Staphylococcus intermedius group</taxon>
    </lineage>
</organism>